<comment type="caution">
    <text evidence="1">The sequence shown here is derived from an EMBL/GenBank/DDBJ whole genome shotgun (WGS) entry which is preliminary data.</text>
</comment>
<accession>A0ABD1VZ70</accession>
<keyword evidence="2" id="KW-1185">Reference proteome</keyword>
<dbReference type="AlphaFoldDB" id="A0ABD1VZ70"/>
<reference evidence="2" key="1">
    <citation type="submission" date="2024-07" db="EMBL/GenBank/DDBJ databases">
        <title>Two chromosome-level genome assemblies of Korean endemic species Abeliophyllum distichum and Forsythia ovata (Oleaceae).</title>
        <authorList>
            <person name="Jang H."/>
        </authorList>
    </citation>
    <scope>NUCLEOTIDE SEQUENCE [LARGE SCALE GENOMIC DNA]</scope>
</reference>
<evidence type="ECO:0000313" key="2">
    <source>
        <dbReference type="Proteomes" id="UP001604336"/>
    </source>
</evidence>
<proteinExistence type="predicted"/>
<gene>
    <name evidence="1" type="ORF">Adt_03672</name>
</gene>
<dbReference type="EMBL" id="JBFOLK010000001">
    <property type="protein sequence ID" value="KAL2542694.1"/>
    <property type="molecule type" value="Genomic_DNA"/>
</dbReference>
<name>A0ABD1VZ70_9LAMI</name>
<organism evidence="1 2">
    <name type="scientific">Abeliophyllum distichum</name>
    <dbReference type="NCBI Taxonomy" id="126358"/>
    <lineage>
        <taxon>Eukaryota</taxon>
        <taxon>Viridiplantae</taxon>
        <taxon>Streptophyta</taxon>
        <taxon>Embryophyta</taxon>
        <taxon>Tracheophyta</taxon>
        <taxon>Spermatophyta</taxon>
        <taxon>Magnoliopsida</taxon>
        <taxon>eudicotyledons</taxon>
        <taxon>Gunneridae</taxon>
        <taxon>Pentapetalae</taxon>
        <taxon>asterids</taxon>
        <taxon>lamiids</taxon>
        <taxon>Lamiales</taxon>
        <taxon>Oleaceae</taxon>
        <taxon>Forsythieae</taxon>
        <taxon>Abeliophyllum</taxon>
    </lineage>
</organism>
<protein>
    <submittedName>
        <fullName evidence="1">Uncharacterized protein</fullName>
    </submittedName>
</protein>
<dbReference type="Proteomes" id="UP001604336">
    <property type="component" value="Unassembled WGS sequence"/>
</dbReference>
<evidence type="ECO:0000313" key="1">
    <source>
        <dbReference type="EMBL" id="KAL2542694.1"/>
    </source>
</evidence>
<sequence>MKIKIGSTWQRRGGQKKKSEHCLSSGPPVIVRGQLEHTVFIAGRNARELYFVATRGQLEAFVTSHEPCFVAPRGEKSVCLLLIFGNVLGVVSGSFGISFEAPIEIYIHPDPKL</sequence>